<name>A0ACC0TT59_9AGAM</name>
<comment type="caution">
    <text evidence="1">The sequence shown here is derived from an EMBL/GenBank/DDBJ whole genome shotgun (WGS) entry which is preliminary data.</text>
</comment>
<reference evidence="1" key="1">
    <citation type="submission" date="2021-03" db="EMBL/GenBank/DDBJ databases">
        <title>Evolutionary priming and transition to the ectomycorrhizal habit in an iconic lineage of mushroom-forming fungi: is preadaptation a requirement?</title>
        <authorList>
            <consortium name="DOE Joint Genome Institute"/>
            <person name="Looney B.P."/>
            <person name="Miyauchi S."/>
            <person name="Morin E."/>
            <person name="Drula E."/>
            <person name="Courty P.E."/>
            <person name="Chicoki N."/>
            <person name="Fauchery L."/>
            <person name="Kohler A."/>
            <person name="Kuo A."/>
            <person name="LaButti K."/>
            <person name="Pangilinan J."/>
            <person name="Lipzen A."/>
            <person name="Riley R."/>
            <person name="Andreopoulos W."/>
            <person name="He G."/>
            <person name="Johnson J."/>
            <person name="Barry K.W."/>
            <person name="Grigoriev I.V."/>
            <person name="Nagy L."/>
            <person name="Hibbett D."/>
            <person name="Henrissat B."/>
            <person name="Matheny P.B."/>
            <person name="Labbe J."/>
            <person name="Martin A.F."/>
        </authorList>
    </citation>
    <scope>NUCLEOTIDE SEQUENCE</scope>
    <source>
        <strain evidence="1">BPL698</strain>
    </source>
</reference>
<protein>
    <submittedName>
        <fullName evidence="1">Alpha/beta hydrolase fold protein</fullName>
    </submittedName>
</protein>
<sequence>MTNTRPIHDYHFEGNYTEHNITTADGKVLNGLLFKADSSKGLILYLHGGGHALDKWARYASTYTQLHYDIFFLDYRGFGKSQGKRPTEQQLYSDVQAAYNNLKAMYGEDHIVVFGYSFGTASAAMLAANNHPKALVLQAPYYSGIAAVQNNYPVIAAIIPSFLLQYQLRTYSFVAKTKAPVVIIHGANDSTFPVSQAYRLRELCKPIDTLIVLQGQGHNGFTENKEYLPILQSVFKRL</sequence>
<evidence type="ECO:0000313" key="1">
    <source>
        <dbReference type="EMBL" id="KAI9447045.1"/>
    </source>
</evidence>
<evidence type="ECO:0000313" key="2">
    <source>
        <dbReference type="Proteomes" id="UP001207468"/>
    </source>
</evidence>
<organism evidence="1 2">
    <name type="scientific">Russula earlei</name>
    <dbReference type="NCBI Taxonomy" id="71964"/>
    <lineage>
        <taxon>Eukaryota</taxon>
        <taxon>Fungi</taxon>
        <taxon>Dikarya</taxon>
        <taxon>Basidiomycota</taxon>
        <taxon>Agaricomycotina</taxon>
        <taxon>Agaricomycetes</taxon>
        <taxon>Russulales</taxon>
        <taxon>Russulaceae</taxon>
        <taxon>Russula</taxon>
    </lineage>
</organism>
<proteinExistence type="predicted"/>
<gene>
    <name evidence="1" type="ORF">F5148DRAFT_988289</name>
</gene>
<accession>A0ACC0TT59</accession>
<dbReference type="Proteomes" id="UP001207468">
    <property type="component" value="Unassembled WGS sequence"/>
</dbReference>
<keyword evidence="1" id="KW-0378">Hydrolase</keyword>
<keyword evidence="2" id="KW-1185">Reference proteome</keyword>
<dbReference type="EMBL" id="JAGFNK010000611">
    <property type="protein sequence ID" value="KAI9447045.1"/>
    <property type="molecule type" value="Genomic_DNA"/>
</dbReference>